<evidence type="ECO:0000256" key="1">
    <source>
        <dbReference type="SAM" id="Phobius"/>
    </source>
</evidence>
<evidence type="ECO:0000313" key="2">
    <source>
        <dbReference type="EMBL" id="GBQ65120.1"/>
    </source>
</evidence>
<dbReference type="Proteomes" id="UP001061452">
    <property type="component" value="Unassembled WGS sequence"/>
</dbReference>
<proteinExistence type="predicted"/>
<feature type="transmembrane region" description="Helical" evidence="1">
    <location>
        <begin position="68"/>
        <end position="86"/>
    </location>
</feature>
<protein>
    <submittedName>
        <fullName evidence="2">Uncharacterized protein</fullName>
    </submittedName>
</protein>
<keyword evidence="1" id="KW-0812">Transmembrane</keyword>
<reference evidence="2" key="1">
    <citation type="submission" date="2013-04" db="EMBL/GenBank/DDBJ databases">
        <title>The genome sequencing project of 58 acetic acid bacteria.</title>
        <authorList>
            <person name="Okamoto-Kainuma A."/>
            <person name="Ishikawa M."/>
            <person name="Umino S."/>
            <person name="Koizumi Y."/>
            <person name="Shiwa Y."/>
            <person name="Yoshikawa H."/>
            <person name="Matsutani M."/>
            <person name="Matsushita K."/>
        </authorList>
    </citation>
    <scope>NUCLEOTIDE SEQUENCE</scope>
    <source>
        <strain evidence="2">NRIC 0521</strain>
    </source>
</reference>
<organism evidence="2 3">
    <name type="scientific">Komagataeibacter intermedius NRIC 0521</name>
    <dbReference type="NCBI Taxonomy" id="1307934"/>
    <lineage>
        <taxon>Bacteria</taxon>
        <taxon>Pseudomonadati</taxon>
        <taxon>Pseudomonadota</taxon>
        <taxon>Alphaproteobacteria</taxon>
        <taxon>Acetobacterales</taxon>
        <taxon>Acetobacteraceae</taxon>
        <taxon>Komagataeibacter</taxon>
    </lineage>
</organism>
<evidence type="ECO:0000313" key="3">
    <source>
        <dbReference type="Proteomes" id="UP001061452"/>
    </source>
</evidence>
<comment type="caution">
    <text evidence="2">The sequence shown here is derived from an EMBL/GenBank/DDBJ whole genome shotgun (WGS) entry which is preliminary data.</text>
</comment>
<feature type="transmembrane region" description="Helical" evidence="1">
    <location>
        <begin position="43"/>
        <end position="61"/>
    </location>
</feature>
<gene>
    <name evidence="2" type="ORF">AA0521_0374</name>
</gene>
<keyword evidence="1" id="KW-0472">Membrane</keyword>
<keyword evidence="1" id="KW-1133">Transmembrane helix</keyword>
<name>A0ABQ0PEG7_9PROT</name>
<accession>A0ABQ0PEG7</accession>
<sequence>MCNSGKQHARDFATYALGQIIFGLAGVWLTWRAPELPGEWSAIILSLAAAVGWLAIGFVFMEYWQPRIAVAAFGILIIAAAMTARSSP</sequence>
<keyword evidence="3" id="KW-1185">Reference proteome</keyword>
<dbReference type="EMBL" id="BAQJ01000006">
    <property type="protein sequence ID" value="GBQ65120.1"/>
    <property type="molecule type" value="Genomic_DNA"/>
</dbReference>
<feature type="transmembrane region" description="Helical" evidence="1">
    <location>
        <begin position="12"/>
        <end position="31"/>
    </location>
</feature>